<dbReference type="PANTHER" id="PTHR45138:SF25">
    <property type="entry name" value="GGDEF DOMAIN PROTEIN"/>
    <property type="match status" value="1"/>
</dbReference>
<dbReference type="InterPro" id="IPR000160">
    <property type="entry name" value="GGDEF_dom"/>
</dbReference>
<reference evidence="2 3" key="1">
    <citation type="submission" date="2018-04" db="EMBL/GenBank/DDBJ databases">
        <title>Paenibacillus taichungensis Genome sequencing and assembly.</title>
        <authorList>
            <person name="Xu J."/>
            <person name="Rensing C."/>
            <person name="Mazhar H.S."/>
        </authorList>
    </citation>
    <scope>NUCLEOTIDE SEQUENCE [LARGE SCALE GENOMIC DNA]</scope>
    <source>
        <strain evidence="2 3">NC1</strain>
    </source>
</reference>
<name>A0A329QRP2_9BACL</name>
<dbReference type="CDD" id="cd01949">
    <property type="entry name" value="GGDEF"/>
    <property type="match status" value="1"/>
</dbReference>
<dbReference type="NCBIfam" id="TIGR00254">
    <property type="entry name" value="GGDEF"/>
    <property type="match status" value="1"/>
</dbReference>
<dbReference type="AlphaFoldDB" id="A0A329QRP2"/>
<organism evidence="2 3">
    <name type="scientific">Paenibacillus taichungensis</name>
    <dbReference type="NCBI Taxonomy" id="484184"/>
    <lineage>
        <taxon>Bacteria</taxon>
        <taxon>Bacillati</taxon>
        <taxon>Bacillota</taxon>
        <taxon>Bacilli</taxon>
        <taxon>Bacillales</taxon>
        <taxon>Paenibacillaceae</taxon>
        <taxon>Paenibacillus</taxon>
    </lineage>
</organism>
<proteinExistence type="predicted"/>
<dbReference type="InterPro" id="IPR043128">
    <property type="entry name" value="Rev_trsase/Diguanyl_cyclase"/>
</dbReference>
<protein>
    <submittedName>
        <fullName evidence="2">GGDEF domain-containing protein</fullName>
    </submittedName>
</protein>
<dbReference type="SMART" id="SM00267">
    <property type="entry name" value="GGDEF"/>
    <property type="match status" value="1"/>
</dbReference>
<dbReference type="InterPro" id="IPR029787">
    <property type="entry name" value="Nucleotide_cyclase"/>
</dbReference>
<dbReference type="GO" id="GO:0052621">
    <property type="term" value="F:diguanylate cyclase activity"/>
    <property type="evidence" value="ECO:0007669"/>
    <property type="project" value="TreeGrafter"/>
</dbReference>
<evidence type="ECO:0000313" key="3">
    <source>
        <dbReference type="Proteomes" id="UP000250642"/>
    </source>
</evidence>
<dbReference type="PANTHER" id="PTHR45138">
    <property type="entry name" value="REGULATORY COMPONENTS OF SENSORY TRANSDUCTION SYSTEM"/>
    <property type="match status" value="1"/>
</dbReference>
<dbReference type="InterPro" id="IPR050469">
    <property type="entry name" value="Diguanylate_Cyclase"/>
</dbReference>
<dbReference type="Pfam" id="PF00990">
    <property type="entry name" value="GGDEF"/>
    <property type="match status" value="1"/>
</dbReference>
<dbReference type="EMBL" id="QEVW01000009">
    <property type="protein sequence ID" value="RAW14661.1"/>
    <property type="molecule type" value="Genomic_DNA"/>
</dbReference>
<dbReference type="GO" id="GO:0043709">
    <property type="term" value="P:cell adhesion involved in single-species biofilm formation"/>
    <property type="evidence" value="ECO:0007669"/>
    <property type="project" value="TreeGrafter"/>
</dbReference>
<dbReference type="PROSITE" id="PS50887">
    <property type="entry name" value="GGDEF"/>
    <property type="match status" value="1"/>
</dbReference>
<gene>
    <name evidence="2" type="ORF">DC345_16700</name>
</gene>
<sequence length="315" mass="35458">MFTQIGEIAETIPVVAPETKCDIVYHLFKSNPNLEGVAVMGEQAVSLMMRARFFQQIGTQYGYNLYMGRPVELVMNARALVVDYAEQITDVSILAMNRSEEELYDLVLITAEGVLYGAVSIRRLLLAVADVRAEMAIFMNPLTGLPGNRIIDERLYQLLQLDDFSVLYIDLDHFKSYNDSYGFKMGDQLIQATANLLRKLFVFPEAFLGHIGGDDFIAILNHHDFRYVCEEVITGFEKIKGTFYNQEDLDNQYVLGEGRSGLNRPIPLVSVSIAVVTNQRQQYQNIDQIVSEATRIKKVCKSVNGSIICGNEEAV</sequence>
<comment type="caution">
    <text evidence="2">The sequence shown here is derived from an EMBL/GenBank/DDBJ whole genome shotgun (WGS) entry which is preliminary data.</text>
</comment>
<dbReference type="Proteomes" id="UP000250642">
    <property type="component" value="Unassembled WGS sequence"/>
</dbReference>
<evidence type="ECO:0000259" key="1">
    <source>
        <dbReference type="PROSITE" id="PS50887"/>
    </source>
</evidence>
<accession>A0A329QRP2</accession>
<feature type="domain" description="GGDEF" evidence="1">
    <location>
        <begin position="162"/>
        <end position="315"/>
    </location>
</feature>
<dbReference type="GO" id="GO:0005886">
    <property type="term" value="C:plasma membrane"/>
    <property type="evidence" value="ECO:0007669"/>
    <property type="project" value="TreeGrafter"/>
</dbReference>
<dbReference type="GO" id="GO:1902201">
    <property type="term" value="P:negative regulation of bacterial-type flagellum-dependent cell motility"/>
    <property type="evidence" value="ECO:0007669"/>
    <property type="project" value="TreeGrafter"/>
</dbReference>
<dbReference type="Gene3D" id="3.30.70.270">
    <property type="match status" value="1"/>
</dbReference>
<evidence type="ECO:0000313" key="2">
    <source>
        <dbReference type="EMBL" id="RAW14661.1"/>
    </source>
</evidence>
<dbReference type="SUPFAM" id="SSF55073">
    <property type="entry name" value="Nucleotide cyclase"/>
    <property type="match status" value="1"/>
</dbReference>